<evidence type="ECO:0008006" key="6">
    <source>
        <dbReference type="Google" id="ProtNLM"/>
    </source>
</evidence>
<protein>
    <recommendedName>
        <fullName evidence="6">Pentatricopeptide repeat-containing protein</fullName>
    </recommendedName>
</protein>
<dbReference type="InterPro" id="IPR046848">
    <property type="entry name" value="E_motif"/>
</dbReference>
<dbReference type="PANTHER" id="PTHR47926">
    <property type="entry name" value="PENTATRICOPEPTIDE REPEAT-CONTAINING PROTEIN"/>
    <property type="match status" value="1"/>
</dbReference>
<dbReference type="Proteomes" id="UP001603857">
    <property type="component" value="Unassembled WGS sequence"/>
</dbReference>
<feature type="repeat" description="PPR" evidence="3">
    <location>
        <begin position="406"/>
        <end position="440"/>
    </location>
</feature>
<accession>A0ABD1M2G6</accession>
<dbReference type="FunFam" id="1.25.40.10:FF:000425">
    <property type="entry name" value="Pentatricopeptide repeat-containing protein At3g26540"/>
    <property type="match status" value="1"/>
</dbReference>
<feature type="repeat" description="PPR" evidence="3">
    <location>
        <begin position="642"/>
        <end position="676"/>
    </location>
</feature>
<keyword evidence="1" id="KW-0677">Repeat</keyword>
<dbReference type="Gene3D" id="1.25.40.10">
    <property type="entry name" value="Tetratricopeptide repeat domain"/>
    <property type="match status" value="6"/>
</dbReference>
<organism evidence="4 5">
    <name type="scientific">Flemingia macrophylla</name>
    <dbReference type="NCBI Taxonomy" id="520843"/>
    <lineage>
        <taxon>Eukaryota</taxon>
        <taxon>Viridiplantae</taxon>
        <taxon>Streptophyta</taxon>
        <taxon>Embryophyta</taxon>
        <taxon>Tracheophyta</taxon>
        <taxon>Spermatophyta</taxon>
        <taxon>Magnoliopsida</taxon>
        <taxon>eudicotyledons</taxon>
        <taxon>Gunneridae</taxon>
        <taxon>Pentapetalae</taxon>
        <taxon>rosids</taxon>
        <taxon>fabids</taxon>
        <taxon>Fabales</taxon>
        <taxon>Fabaceae</taxon>
        <taxon>Papilionoideae</taxon>
        <taxon>50 kb inversion clade</taxon>
        <taxon>NPAAA clade</taxon>
        <taxon>indigoferoid/millettioid clade</taxon>
        <taxon>Phaseoleae</taxon>
        <taxon>Flemingia</taxon>
    </lineage>
</organism>
<dbReference type="InterPro" id="IPR011990">
    <property type="entry name" value="TPR-like_helical_dom_sf"/>
</dbReference>
<feature type="repeat" description="PPR" evidence="3">
    <location>
        <begin position="171"/>
        <end position="205"/>
    </location>
</feature>
<dbReference type="Pfam" id="PF20431">
    <property type="entry name" value="E_motif"/>
    <property type="match status" value="1"/>
</dbReference>
<feature type="repeat" description="PPR" evidence="3">
    <location>
        <begin position="607"/>
        <end position="641"/>
    </location>
</feature>
<evidence type="ECO:0000256" key="3">
    <source>
        <dbReference type="PROSITE-ProRule" id="PRU00708"/>
    </source>
</evidence>
<evidence type="ECO:0000256" key="2">
    <source>
        <dbReference type="ARBA" id="ARBA00061659"/>
    </source>
</evidence>
<dbReference type="FunFam" id="1.25.40.10:FF:000280">
    <property type="entry name" value="Pentatricopeptide repeat-containing protein"/>
    <property type="match status" value="1"/>
</dbReference>
<sequence length="812" mass="90379">MRFHSHVLNKLPLKLKLPSTLSRNTYFSSVFPTCSHSCNLLQLCTLCHTLSQTKQVHAFALFHGFLPRSVSLCASFILQYASFGHPSASLLLFQQSLPHSRSAFLWNTLIRANSIAGVFDGFSTYNNMVRAGVKPDECTYPFVLKCCADFREVYKGREVHGVVFKLRFDGDVFVGNTLLAFYGNCGLFADAMRVFDEMPERDKVSWNTIIGMCSLHGFYQEALGSFRAMVAAVPDIQPDLVTVLSVLPVCAETEDEVMARIIHCYALKAGLLGHVKVGNALVDVYGKCGSEKASKKAFDEIDERNVVSWNSIITSFSFRGRYVDALDVFRLMIGTGVRPNSVTISSMLPVLGELGLFKLGMEIHGFSLRMAIESDIFIANSLIDMYAKSGSSRRASIIFNKMEGRSIVSWNAMIANFAQNRLEFEAVELVRQMQAKGETPNSVTFTNVLPACARLGFLNVGKEIHARIIRVGSACDLFVSNALTDMYSKCGCFNIAQNVFNISLRDEVSYNILIIGYSRTNDCSESLRLFSEMRLAGMSPDIVSFMGVISACANLASLRQGKEVHGLLMRKLFHTHLFVANSLLDLYTRCGRIDLATKVFDRIKNKDVASWNTMILGYGMLGELDTAIDLFEAMKEDGVEYDSVSFIAVLSACSHGGLIEKGRKYFKMMHDLNIEPAHTHHACMVDLLGRAGLMEEVVDLIRGLSIVPDTNIWGALLGACRIHGNIELGHWAAEHLFKLKPQHCGYYILLSNMYAEAERWDEANKVRELMKSKGAKKNPGCSWVQIGDQVHAFLVGEKIDSLDDGFWVSDFC</sequence>
<dbReference type="PANTHER" id="PTHR47926:SF427">
    <property type="entry name" value="TETRATRICOPEPTIDE-LIKE HELICAL DOMAIN SUPERFAMILY"/>
    <property type="match status" value="1"/>
</dbReference>
<name>A0ABD1M2G6_9FABA</name>
<evidence type="ECO:0000313" key="5">
    <source>
        <dbReference type="Proteomes" id="UP001603857"/>
    </source>
</evidence>
<dbReference type="EMBL" id="JBGMDY010000006">
    <property type="protein sequence ID" value="KAL2329911.1"/>
    <property type="molecule type" value="Genomic_DNA"/>
</dbReference>
<dbReference type="FunFam" id="1.25.40.10:FF:001226">
    <property type="entry name" value="Pentatricopeptide repeat-containing protein At3g03580"/>
    <property type="match status" value="1"/>
</dbReference>
<comment type="caution">
    <text evidence="4">The sequence shown here is derived from an EMBL/GenBank/DDBJ whole genome shotgun (WGS) entry which is preliminary data.</text>
</comment>
<feature type="repeat" description="PPR" evidence="3">
    <location>
        <begin position="305"/>
        <end position="339"/>
    </location>
</feature>
<dbReference type="FunFam" id="1.25.40.10:FF:000361">
    <property type="entry name" value="Pentatricopeptide repeat-containing protein chloroplastic"/>
    <property type="match status" value="1"/>
</dbReference>
<dbReference type="Pfam" id="PF13041">
    <property type="entry name" value="PPR_2"/>
    <property type="match status" value="4"/>
</dbReference>
<dbReference type="AlphaFoldDB" id="A0ABD1M2G6"/>
<evidence type="ECO:0000313" key="4">
    <source>
        <dbReference type="EMBL" id="KAL2329911.1"/>
    </source>
</evidence>
<dbReference type="Pfam" id="PF01535">
    <property type="entry name" value="PPR"/>
    <property type="match status" value="2"/>
</dbReference>
<comment type="similarity">
    <text evidence="2">Belongs to the PPR family. PCMP-E subfamily.</text>
</comment>
<proteinExistence type="inferred from homology"/>
<keyword evidence="5" id="KW-1185">Reference proteome</keyword>
<dbReference type="NCBIfam" id="TIGR00756">
    <property type="entry name" value="PPR"/>
    <property type="match status" value="5"/>
</dbReference>
<dbReference type="InterPro" id="IPR002885">
    <property type="entry name" value="PPR_rpt"/>
</dbReference>
<evidence type="ECO:0000256" key="1">
    <source>
        <dbReference type="ARBA" id="ARBA00022737"/>
    </source>
</evidence>
<gene>
    <name evidence="4" type="ORF">Fmac_017492</name>
</gene>
<dbReference type="GO" id="GO:0016070">
    <property type="term" value="P:RNA metabolic process"/>
    <property type="evidence" value="ECO:0007669"/>
    <property type="project" value="UniProtKB-ARBA"/>
</dbReference>
<reference evidence="4 5" key="1">
    <citation type="submission" date="2024-08" db="EMBL/GenBank/DDBJ databases">
        <title>Insights into the chromosomal genome structure of Flemingia macrophylla.</title>
        <authorList>
            <person name="Ding Y."/>
            <person name="Zhao Y."/>
            <person name="Bi W."/>
            <person name="Wu M."/>
            <person name="Zhao G."/>
            <person name="Gong Y."/>
            <person name="Li W."/>
            <person name="Zhang P."/>
        </authorList>
    </citation>
    <scope>NUCLEOTIDE SEQUENCE [LARGE SCALE GENOMIC DNA]</scope>
    <source>
        <strain evidence="4">DYQJB</strain>
        <tissue evidence="4">Leaf</tissue>
    </source>
</reference>
<dbReference type="FunFam" id="1.25.40.10:FF:000344">
    <property type="entry name" value="Pentatricopeptide repeat-containing protein"/>
    <property type="match status" value="1"/>
</dbReference>
<dbReference type="InterPro" id="IPR046960">
    <property type="entry name" value="PPR_At4g14850-like_plant"/>
</dbReference>
<feature type="repeat" description="PPR" evidence="3">
    <location>
        <begin position="506"/>
        <end position="540"/>
    </location>
</feature>
<dbReference type="FunFam" id="1.25.40.10:FF:000031">
    <property type="entry name" value="Pentatricopeptide repeat-containing protein mitochondrial"/>
    <property type="match status" value="1"/>
</dbReference>
<dbReference type="PROSITE" id="PS51375">
    <property type="entry name" value="PPR"/>
    <property type="match status" value="6"/>
</dbReference>